<organism evidence="1 2">
    <name type="scientific">Brassica napus</name>
    <name type="common">Rape</name>
    <dbReference type="NCBI Taxonomy" id="3708"/>
    <lineage>
        <taxon>Eukaryota</taxon>
        <taxon>Viridiplantae</taxon>
        <taxon>Streptophyta</taxon>
        <taxon>Embryophyta</taxon>
        <taxon>Tracheophyta</taxon>
        <taxon>Spermatophyta</taxon>
        <taxon>Magnoliopsida</taxon>
        <taxon>eudicotyledons</taxon>
        <taxon>Gunneridae</taxon>
        <taxon>Pentapetalae</taxon>
        <taxon>rosids</taxon>
        <taxon>malvids</taxon>
        <taxon>Brassicales</taxon>
        <taxon>Brassicaceae</taxon>
        <taxon>Brassiceae</taxon>
        <taxon>Brassica</taxon>
    </lineage>
</organism>
<proteinExistence type="predicted"/>
<accession>A0ABQ8AXW8</accession>
<reference evidence="1 2" key="1">
    <citation type="submission" date="2021-05" db="EMBL/GenBank/DDBJ databases">
        <title>Genome Assembly of Synthetic Allotetraploid Brassica napus Reveals Homoeologous Exchanges between Subgenomes.</title>
        <authorList>
            <person name="Davis J.T."/>
        </authorList>
    </citation>
    <scope>NUCLEOTIDE SEQUENCE [LARGE SCALE GENOMIC DNA]</scope>
    <source>
        <strain evidence="2">cv. Da-Ae</strain>
        <tissue evidence="1">Seedling</tissue>
    </source>
</reference>
<gene>
    <name evidence="1" type="ORF">HID58_046939</name>
</gene>
<sequence length="187" mass="21227">PLQDLSIALFVGEIVYKYLSYANRDIHISLLHISFIFISICSSMLMDSSRVFFDLKSGRCSSVVEARLLRFWEVRNVKRGGSLSNHDASDDQFKPSPTIPGETHCRNNVFHMCTELPAHESSLLIRFKENTIFEEITDPYPPCPRKHFGFMIGLANTNIQLPESDIYLILYVDVIGEILGVKSISLV</sequence>
<protein>
    <submittedName>
        <fullName evidence="1">Uncharacterized protein</fullName>
    </submittedName>
</protein>
<evidence type="ECO:0000313" key="1">
    <source>
        <dbReference type="EMBL" id="KAH0897371.1"/>
    </source>
</evidence>
<dbReference type="EMBL" id="JAGKQM010000012">
    <property type="protein sequence ID" value="KAH0897371.1"/>
    <property type="molecule type" value="Genomic_DNA"/>
</dbReference>
<dbReference type="Proteomes" id="UP000824890">
    <property type="component" value="Unassembled WGS sequence"/>
</dbReference>
<comment type="caution">
    <text evidence="1">The sequence shown here is derived from an EMBL/GenBank/DDBJ whole genome shotgun (WGS) entry which is preliminary data.</text>
</comment>
<name>A0ABQ8AXW8_BRANA</name>
<feature type="non-terminal residue" evidence="1">
    <location>
        <position position="1"/>
    </location>
</feature>
<evidence type="ECO:0000313" key="2">
    <source>
        <dbReference type="Proteomes" id="UP000824890"/>
    </source>
</evidence>
<keyword evidence="2" id="KW-1185">Reference proteome</keyword>